<dbReference type="EMBL" id="FUXZ01000006">
    <property type="protein sequence ID" value="SKA65470.1"/>
    <property type="molecule type" value="Genomic_DNA"/>
</dbReference>
<dbReference type="RefSeq" id="WP_078765986.1">
    <property type="nucleotide sequence ID" value="NZ_FUXZ01000006.1"/>
</dbReference>
<dbReference type="STRING" id="39495.SAMN02745111_01113"/>
<gene>
    <name evidence="2" type="ORF">SAMN02745111_01113</name>
</gene>
<protein>
    <submittedName>
        <fullName evidence="2">WYL domain-containing protein</fullName>
    </submittedName>
</protein>
<reference evidence="2 3" key="1">
    <citation type="submission" date="2017-02" db="EMBL/GenBank/DDBJ databases">
        <authorList>
            <person name="Peterson S.W."/>
        </authorList>
    </citation>
    <scope>NUCLEOTIDE SEQUENCE [LARGE SCALE GENOMIC DNA]</scope>
    <source>
        <strain evidence="2 3">ATCC 35992</strain>
    </source>
</reference>
<dbReference type="OrthoDB" id="9814277at2"/>
<dbReference type="Proteomes" id="UP000190814">
    <property type="component" value="Unassembled WGS sequence"/>
</dbReference>
<sequence>MAYSELVKNFNRIREYMREFYVYGFKSRDEYINKSSRTYDDEKRRMESILGDYMQFRTSAEGKNIFLSIDSRISEHNPLYKAWKTKSFTDGDITLHFIVMDIFKEAEGALTMNEIMENIDDYLCEFENPRTYDESTVRKKLKEYVSIGLLLTKKEGRTVLYELAEDAEVYDADILNFFSEIMPVGVIGSFILDKDEEQEQIFRFKHHYITGSLDSEIMCNLFMAIRDQKECTIELINRNGDNIGKKEVVPLKVLISAATGRQYVLVYIEDIKRIQTYRLDSIVSVKIGKVVENFEEYKSKLDGMLPNMWGVSTQSFDGNRMEHVEFTIKFEDDEEYIFNRLEREKRCGNVERIDNNTAKFSCDVFDSSELVPWIRTFICRITDIKFSNRNIEKRFLKDLEWMYEQYDI</sequence>
<evidence type="ECO:0000259" key="1">
    <source>
        <dbReference type="Pfam" id="PF13280"/>
    </source>
</evidence>
<evidence type="ECO:0000313" key="3">
    <source>
        <dbReference type="Proteomes" id="UP000190814"/>
    </source>
</evidence>
<dbReference type="InterPro" id="IPR026881">
    <property type="entry name" value="WYL_dom"/>
</dbReference>
<name>A0A1T4VKH1_9FIRM</name>
<proteinExistence type="predicted"/>
<organism evidence="2 3">
    <name type="scientific">Eubacterium uniforme</name>
    <dbReference type="NCBI Taxonomy" id="39495"/>
    <lineage>
        <taxon>Bacteria</taxon>
        <taxon>Bacillati</taxon>
        <taxon>Bacillota</taxon>
        <taxon>Clostridia</taxon>
        <taxon>Eubacteriales</taxon>
        <taxon>Eubacteriaceae</taxon>
        <taxon>Eubacterium</taxon>
    </lineage>
</organism>
<dbReference type="Pfam" id="PF13280">
    <property type="entry name" value="WYL"/>
    <property type="match status" value="1"/>
</dbReference>
<keyword evidence="3" id="KW-1185">Reference proteome</keyword>
<dbReference type="PROSITE" id="PS52050">
    <property type="entry name" value="WYL"/>
    <property type="match status" value="1"/>
</dbReference>
<feature type="domain" description="WYL" evidence="1">
    <location>
        <begin position="220"/>
        <end position="286"/>
    </location>
</feature>
<evidence type="ECO:0000313" key="2">
    <source>
        <dbReference type="EMBL" id="SKA65470.1"/>
    </source>
</evidence>
<accession>A0A1T4VKH1</accession>
<dbReference type="AlphaFoldDB" id="A0A1T4VKH1"/>